<dbReference type="EMBL" id="NKCI01000001">
    <property type="protein sequence ID" value="RSL73766.1"/>
    <property type="molecule type" value="Genomic_DNA"/>
</dbReference>
<comment type="caution">
    <text evidence="2">The sequence shown here is derived from an EMBL/GenBank/DDBJ whole genome shotgun (WGS) entry which is preliminary data.</text>
</comment>
<organism evidence="2 3">
    <name type="scientific">Fusarium duplospermum</name>
    <dbReference type="NCBI Taxonomy" id="1325734"/>
    <lineage>
        <taxon>Eukaryota</taxon>
        <taxon>Fungi</taxon>
        <taxon>Dikarya</taxon>
        <taxon>Ascomycota</taxon>
        <taxon>Pezizomycotina</taxon>
        <taxon>Sordariomycetes</taxon>
        <taxon>Hypocreomycetidae</taxon>
        <taxon>Hypocreales</taxon>
        <taxon>Nectriaceae</taxon>
        <taxon>Fusarium</taxon>
        <taxon>Fusarium solani species complex</taxon>
    </lineage>
</organism>
<feature type="compositionally biased region" description="Low complexity" evidence="1">
    <location>
        <begin position="218"/>
        <end position="235"/>
    </location>
</feature>
<feature type="region of interest" description="Disordered" evidence="1">
    <location>
        <begin position="330"/>
        <end position="357"/>
    </location>
</feature>
<proteinExistence type="predicted"/>
<sequence length="357" mass="40168">MVGTKRTLADILDTEDIDDIPLLRIRRPRINPDAYPPSTEPLSQDEITARVNEFNELRLNSLPLNLMTPEFKRYIFWHSNYRLERAKRDGATLADISIGQECLPTWPTHTWDPHEESLHQNIQSRLLTHEASNHASILVRQDIIWKSNRKLDEARALAHDVSMTLYSNEDNERTNSPQSEESSEDQFFFGSPDTTGAFARSGSSVTTNALPSDPLGPDTGSGSDTDVDTDSSASDVFDDQVSVDDYLSDRPYYSEYDEELNVLHGAQIAGLSSFHSRIDLEVFLADDEDEVEDLPEMQMAIDRGSFEHHFGTDGAVDIELDGARLRCTGDLFDPNEIASSSSDDDEDEDMDDVLIYE</sequence>
<feature type="compositionally biased region" description="Polar residues" evidence="1">
    <location>
        <begin position="201"/>
        <end position="210"/>
    </location>
</feature>
<accession>A0A428R8B2</accession>
<reference evidence="2 3" key="1">
    <citation type="submission" date="2017-06" db="EMBL/GenBank/DDBJ databases">
        <title>Comparative genomic analysis of Ambrosia Fusariam Clade fungi.</title>
        <authorList>
            <person name="Stajich J.E."/>
            <person name="Carrillo J."/>
            <person name="Kijimoto T."/>
            <person name="Eskalen A."/>
            <person name="O'Donnell K."/>
            <person name="Kasson M."/>
        </authorList>
    </citation>
    <scope>NUCLEOTIDE SEQUENCE [LARGE SCALE GENOMIC DNA]</scope>
    <source>
        <strain evidence="2 3">NRRL62584</strain>
    </source>
</reference>
<feature type="compositionally biased region" description="Polar residues" evidence="1">
    <location>
        <begin position="167"/>
        <end position="180"/>
    </location>
</feature>
<name>A0A428R8B2_9HYPO</name>
<gene>
    <name evidence="2" type="ORF">CEP54_000139</name>
</gene>
<evidence type="ECO:0000313" key="2">
    <source>
        <dbReference type="EMBL" id="RSL73766.1"/>
    </source>
</evidence>
<evidence type="ECO:0000256" key="1">
    <source>
        <dbReference type="SAM" id="MobiDB-lite"/>
    </source>
</evidence>
<keyword evidence="3" id="KW-1185">Reference proteome</keyword>
<protein>
    <submittedName>
        <fullName evidence="2">Uncharacterized protein</fullName>
    </submittedName>
</protein>
<evidence type="ECO:0000313" key="3">
    <source>
        <dbReference type="Proteomes" id="UP000288168"/>
    </source>
</evidence>
<feature type="region of interest" description="Disordered" evidence="1">
    <location>
        <begin position="167"/>
        <end position="239"/>
    </location>
</feature>
<feature type="compositionally biased region" description="Acidic residues" evidence="1">
    <location>
        <begin position="342"/>
        <end position="357"/>
    </location>
</feature>
<dbReference type="AlphaFoldDB" id="A0A428R8B2"/>
<dbReference type="Proteomes" id="UP000288168">
    <property type="component" value="Unassembled WGS sequence"/>
</dbReference>
<dbReference type="OrthoDB" id="4939762at2759"/>